<protein>
    <submittedName>
        <fullName evidence="2">Pimeloyl-ACP methyl ester carboxylesterase</fullName>
    </submittedName>
</protein>
<dbReference type="RefSeq" id="WP_182513201.1">
    <property type="nucleotide sequence ID" value="NZ_JACJIQ010000009.1"/>
</dbReference>
<comment type="caution">
    <text evidence="2">The sequence shown here is derived from an EMBL/GenBank/DDBJ whole genome shotgun (WGS) entry which is preliminary data.</text>
</comment>
<dbReference type="Pfam" id="PF12697">
    <property type="entry name" value="Abhydrolase_6"/>
    <property type="match status" value="1"/>
</dbReference>
<dbReference type="InterPro" id="IPR029058">
    <property type="entry name" value="AB_hydrolase_fold"/>
</dbReference>
<reference evidence="2 3" key="1">
    <citation type="submission" date="2020-08" db="EMBL/GenBank/DDBJ databases">
        <title>Genomic Encyclopedia of Type Strains, Phase IV (KMG-IV): sequencing the most valuable type-strain genomes for metagenomic binning, comparative biology and taxonomic classification.</title>
        <authorList>
            <person name="Goeker M."/>
        </authorList>
    </citation>
    <scope>NUCLEOTIDE SEQUENCE [LARGE SCALE GENOMIC DNA]</scope>
    <source>
        <strain evidence="2 3">DSM 29854</strain>
    </source>
</reference>
<dbReference type="InterPro" id="IPR000073">
    <property type="entry name" value="AB_hydrolase_1"/>
</dbReference>
<dbReference type="EMBL" id="JACJIQ010000009">
    <property type="protein sequence ID" value="MBA9077764.1"/>
    <property type="molecule type" value="Genomic_DNA"/>
</dbReference>
<evidence type="ECO:0000259" key="1">
    <source>
        <dbReference type="Pfam" id="PF12697"/>
    </source>
</evidence>
<dbReference type="Gene3D" id="3.40.50.1820">
    <property type="entry name" value="alpha/beta hydrolase"/>
    <property type="match status" value="1"/>
</dbReference>
<gene>
    <name evidence="2" type="ORF">FHS90_002483</name>
</gene>
<feature type="domain" description="AB hydrolase-1" evidence="1">
    <location>
        <begin position="36"/>
        <end position="210"/>
    </location>
</feature>
<accession>A0A839GDT2</accession>
<organism evidence="2 3">
    <name type="scientific">Rufibacter quisquiliarum</name>
    <dbReference type="NCBI Taxonomy" id="1549639"/>
    <lineage>
        <taxon>Bacteria</taxon>
        <taxon>Pseudomonadati</taxon>
        <taxon>Bacteroidota</taxon>
        <taxon>Cytophagia</taxon>
        <taxon>Cytophagales</taxon>
        <taxon>Hymenobacteraceae</taxon>
        <taxon>Rufibacter</taxon>
    </lineage>
</organism>
<evidence type="ECO:0000313" key="3">
    <source>
        <dbReference type="Proteomes" id="UP000563094"/>
    </source>
</evidence>
<dbReference type="Proteomes" id="UP000563094">
    <property type="component" value="Unassembled WGS sequence"/>
</dbReference>
<keyword evidence="3" id="KW-1185">Reference proteome</keyword>
<dbReference type="AlphaFoldDB" id="A0A839GDT2"/>
<dbReference type="SUPFAM" id="SSF53474">
    <property type="entry name" value="alpha/beta-Hydrolases"/>
    <property type="match status" value="1"/>
</dbReference>
<name>A0A839GDT2_9BACT</name>
<proteinExistence type="predicted"/>
<evidence type="ECO:0000313" key="2">
    <source>
        <dbReference type="EMBL" id="MBA9077764.1"/>
    </source>
</evidence>
<sequence length="218" mass="24539">MAFPPLYLLSGLGADERLFQFLRLQHPNPVVVKWVTPAPHATLAQYAQQVLPQIQDRSAPAVLIGLSFGGMVAQELAKLIPTQKVILLSSLAHTPQLPWYYRAGGLLRLQKWLPFQWAKSFPAPGEWLFGAKSPLEKQVFRSIIQDTDLDFLRWSLTAILGWQHRAEASEQLVIIHGTRDKILPVPLVPRVHLMEGGEHLMVMSRAAEISALLNQHLR</sequence>